<evidence type="ECO:0000313" key="3">
    <source>
        <dbReference type="Proteomes" id="UP000694553"/>
    </source>
</evidence>
<accession>A0A8U7MBN3</accession>
<evidence type="ECO:0000313" key="2">
    <source>
        <dbReference type="Ensembl" id="ENSCMUP00000004084.2"/>
    </source>
</evidence>
<keyword evidence="3" id="KW-1185">Reference proteome</keyword>
<reference evidence="2" key="2">
    <citation type="submission" date="2025-08" db="UniProtKB">
        <authorList>
            <consortium name="Ensembl"/>
        </authorList>
    </citation>
    <scope>IDENTIFICATION</scope>
</reference>
<feature type="compositionally biased region" description="Pro residues" evidence="1">
    <location>
        <begin position="42"/>
        <end position="53"/>
    </location>
</feature>
<proteinExistence type="predicted"/>
<reference evidence="3" key="1">
    <citation type="submission" date="2019-10" db="EMBL/GenBank/DDBJ databases">
        <title>Corvus moneduloides (New Caledonian crow) genome, bCorMon1, primary haplotype.</title>
        <authorList>
            <person name="Rutz C."/>
            <person name="Fungtammasan C."/>
            <person name="Mountcastle J."/>
            <person name="Formenti G."/>
            <person name="Chow W."/>
            <person name="Howe K."/>
            <person name="Steele M.P."/>
            <person name="Fernandes J."/>
            <person name="Gilbert M.T.P."/>
            <person name="Fedrigo O."/>
            <person name="Jarvis E.D."/>
            <person name="Gemmell N."/>
        </authorList>
    </citation>
    <scope>NUCLEOTIDE SEQUENCE [LARGE SCALE GENOMIC DNA]</scope>
</reference>
<feature type="region of interest" description="Disordered" evidence="1">
    <location>
        <begin position="1"/>
        <end position="64"/>
    </location>
</feature>
<dbReference type="AlphaFoldDB" id="A0A8C3DF73"/>
<dbReference type="Ensembl" id="ENSCMUT00000004418.2">
    <property type="protein sequence ID" value="ENSCMUP00000004084.2"/>
    <property type="gene ID" value="ENSCMUG00000017667.1"/>
</dbReference>
<feature type="compositionally biased region" description="Low complexity" evidence="1">
    <location>
        <begin position="16"/>
        <end position="34"/>
    </location>
</feature>
<evidence type="ECO:0000256" key="1">
    <source>
        <dbReference type="SAM" id="MobiDB-lite"/>
    </source>
</evidence>
<organism evidence="2 3">
    <name type="scientific">Corvus moneduloides</name>
    <name type="common">New Caledonian crow</name>
    <dbReference type="NCBI Taxonomy" id="1196302"/>
    <lineage>
        <taxon>Eukaryota</taxon>
        <taxon>Metazoa</taxon>
        <taxon>Chordata</taxon>
        <taxon>Craniata</taxon>
        <taxon>Vertebrata</taxon>
        <taxon>Euteleostomi</taxon>
        <taxon>Archelosauria</taxon>
        <taxon>Archosauria</taxon>
        <taxon>Dinosauria</taxon>
        <taxon>Saurischia</taxon>
        <taxon>Theropoda</taxon>
        <taxon>Coelurosauria</taxon>
        <taxon>Aves</taxon>
        <taxon>Neognathae</taxon>
        <taxon>Neoaves</taxon>
        <taxon>Telluraves</taxon>
        <taxon>Australaves</taxon>
        <taxon>Passeriformes</taxon>
        <taxon>Corvoidea</taxon>
        <taxon>Corvidae</taxon>
        <taxon>Corvus</taxon>
    </lineage>
</organism>
<dbReference type="Proteomes" id="UP000694553">
    <property type="component" value="Unassembled WGS sequence"/>
</dbReference>
<name>A0A8C3DF73_CORMO</name>
<protein>
    <submittedName>
        <fullName evidence="2">Uncharacterized protein</fullName>
    </submittedName>
</protein>
<reference evidence="2" key="3">
    <citation type="submission" date="2025-09" db="UniProtKB">
        <authorList>
            <consortium name="Ensembl"/>
        </authorList>
    </citation>
    <scope>IDENTIFICATION</scope>
</reference>
<sequence>GPPAFPDSLLIPSPHPQLSLTPPRSSPLPLVTRPWGPSTTLRPPPAGLAPQPVPHTLSPPTAPQARDCKLVGDLECARRHGDRARVANIIFTLEPPVLLIPGRRLAIKSPWPRHPSHSPSPARGTTARLRAVISQVYI</sequence>
<accession>A0A8C3DF73</accession>